<sequence length="206" mass="23163">MIGISPDTSGISPLYYKQSIPSGKRKGEAKTSTCTRASDGFAQVAGQEITFAPFQEAGPSNPAQRNPRLPKSRRHHQTPRGLRGANLRKHNLALSCRSPSVRATPSDNQSRTPHRTQWRRTRREDRVDDAQDLLIRWSGEWNRTMVESVLPELAEEIYLVKPSLLKAEDAFCWLKTKTESNPREDYSGQSNIFSSRMASCPSNVIP</sequence>
<feature type="compositionally biased region" description="Basic residues" evidence="1">
    <location>
        <begin position="112"/>
        <end position="121"/>
    </location>
</feature>
<keyword evidence="3" id="KW-1185">Reference proteome</keyword>
<dbReference type="Proteomes" id="UP000824890">
    <property type="component" value="Unassembled WGS sequence"/>
</dbReference>
<organism evidence="2 3">
    <name type="scientific">Brassica napus</name>
    <name type="common">Rape</name>
    <dbReference type="NCBI Taxonomy" id="3708"/>
    <lineage>
        <taxon>Eukaryota</taxon>
        <taxon>Viridiplantae</taxon>
        <taxon>Streptophyta</taxon>
        <taxon>Embryophyta</taxon>
        <taxon>Tracheophyta</taxon>
        <taxon>Spermatophyta</taxon>
        <taxon>Magnoliopsida</taxon>
        <taxon>eudicotyledons</taxon>
        <taxon>Gunneridae</taxon>
        <taxon>Pentapetalae</taxon>
        <taxon>rosids</taxon>
        <taxon>malvids</taxon>
        <taxon>Brassicales</taxon>
        <taxon>Brassicaceae</taxon>
        <taxon>Brassiceae</taxon>
        <taxon>Brassica</taxon>
    </lineage>
</organism>
<proteinExistence type="predicted"/>
<feature type="region of interest" description="Disordered" evidence="1">
    <location>
        <begin position="53"/>
        <end position="125"/>
    </location>
</feature>
<protein>
    <submittedName>
        <fullName evidence="2">Uncharacterized protein</fullName>
    </submittedName>
</protein>
<dbReference type="EMBL" id="JAGKQM010000001">
    <property type="protein sequence ID" value="KAH0942680.1"/>
    <property type="molecule type" value="Genomic_DNA"/>
</dbReference>
<feature type="region of interest" description="Disordered" evidence="1">
    <location>
        <begin position="1"/>
        <end position="34"/>
    </location>
</feature>
<reference evidence="2 3" key="1">
    <citation type="submission" date="2021-05" db="EMBL/GenBank/DDBJ databases">
        <title>Genome Assembly of Synthetic Allotetraploid Brassica napus Reveals Homoeologous Exchanges between Subgenomes.</title>
        <authorList>
            <person name="Davis J.T."/>
        </authorList>
    </citation>
    <scope>NUCLEOTIDE SEQUENCE [LARGE SCALE GENOMIC DNA]</scope>
    <source>
        <strain evidence="3">cv. Da-Ae</strain>
        <tissue evidence="2">Seedling</tissue>
    </source>
</reference>
<name>A0ABQ8ELW3_BRANA</name>
<accession>A0ABQ8ELW3</accession>
<comment type="caution">
    <text evidence="2">The sequence shown here is derived from an EMBL/GenBank/DDBJ whole genome shotgun (WGS) entry which is preliminary data.</text>
</comment>
<feature type="compositionally biased region" description="Basic residues" evidence="1">
    <location>
        <begin position="68"/>
        <end position="78"/>
    </location>
</feature>
<feature type="compositionally biased region" description="Polar residues" evidence="1">
    <location>
        <begin position="97"/>
        <end position="110"/>
    </location>
</feature>
<evidence type="ECO:0000313" key="2">
    <source>
        <dbReference type="EMBL" id="KAH0942680.1"/>
    </source>
</evidence>
<evidence type="ECO:0000313" key="3">
    <source>
        <dbReference type="Proteomes" id="UP000824890"/>
    </source>
</evidence>
<evidence type="ECO:0000256" key="1">
    <source>
        <dbReference type="SAM" id="MobiDB-lite"/>
    </source>
</evidence>
<feature type="compositionally biased region" description="Polar residues" evidence="1">
    <location>
        <begin position="1"/>
        <end position="11"/>
    </location>
</feature>
<gene>
    <name evidence="2" type="ORF">HID58_002317</name>
</gene>